<dbReference type="Gene3D" id="3.30.40.10">
    <property type="entry name" value="Zinc/RING finger domain, C3HC4 (zinc finger)"/>
    <property type="match status" value="1"/>
</dbReference>
<evidence type="ECO:0000256" key="4">
    <source>
        <dbReference type="PROSITE-ProRule" id="PRU00175"/>
    </source>
</evidence>
<dbReference type="EMBL" id="CAJNNV010013022">
    <property type="protein sequence ID" value="CAE8601302.1"/>
    <property type="molecule type" value="Genomic_DNA"/>
</dbReference>
<reference evidence="7" key="1">
    <citation type="submission" date="2021-02" db="EMBL/GenBank/DDBJ databases">
        <authorList>
            <person name="Dougan E. K."/>
            <person name="Rhodes N."/>
            <person name="Thang M."/>
            <person name="Chan C."/>
        </authorList>
    </citation>
    <scope>NUCLEOTIDE SEQUENCE</scope>
</reference>
<keyword evidence="2 4" id="KW-0863">Zinc-finger</keyword>
<accession>A0A813ESM3</accession>
<dbReference type="GO" id="GO:0008270">
    <property type="term" value="F:zinc ion binding"/>
    <property type="evidence" value="ECO:0007669"/>
    <property type="project" value="UniProtKB-KW"/>
</dbReference>
<evidence type="ECO:0000313" key="7">
    <source>
        <dbReference type="EMBL" id="CAE8601302.1"/>
    </source>
</evidence>
<dbReference type="InterPro" id="IPR001841">
    <property type="entry name" value="Znf_RING"/>
</dbReference>
<dbReference type="SMART" id="SM00184">
    <property type="entry name" value="RING"/>
    <property type="match status" value="1"/>
</dbReference>
<dbReference type="OrthoDB" id="21204at2759"/>
<evidence type="ECO:0000256" key="5">
    <source>
        <dbReference type="SAM" id="MobiDB-lite"/>
    </source>
</evidence>
<evidence type="ECO:0000313" key="8">
    <source>
        <dbReference type="Proteomes" id="UP000654075"/>
    </source>
</evidence>
<dbReference type="GO" id="GO:0006511">
    <property type="term" value="P:ubiquitin-dependent protein catabolic process"/>
    <property type="evidence" value="ECO:0007669"/>
    <property type="project" value="TreeGrafter"/>
</dbReference>
<dbReference type="Proteomes" id="UP000654075">
    <property type="component" value="Unassembled WGS sequence"/>
</dbReference>
<feature type="region of interest" description="Disordered" evidence="5">
    <location>
        <begin position="227"/>
        <end position="252"/>
    </location>
</feature>
<dbReference type="SUPFAM" id="SSF57850">
    <property type="entry name" value="RING/U-box"/>
    <property type="match status" value="1"/>
</dbReference>
<evidence type="ECO:0000256" key="1">
    <source>
        <dbReference type="ARBA" id="ARBA00022723"/>
    </source>
</evidence>
<feature type="compositionally biased region" description="Basic and acidic residues" evidence="5">
    <location>
        <begin position="201"/>
        <end position="211"/>
    </location>
</feature>
<gene>
    <name evidence="7" type="ORF">PGLA1383_LOCUS19597</name>
</gene>
<dbReference type="PROSITE" id="PS50089">
    <property type="entry name" value="ZF_RING_2"/>
    <property type="match status" value="1"/>
</dbReference>
<keyword evidence="1" id="KW-0479">Metal-binding</keyword>
<proteinExistence type="predicted"/>
<name>A0A813ESM3_POLGL</name>
<comment type="caution">
    <text evidence="7">The sequence shown here is derived from an EMBL/GenBank/DDBJ whole genome shotgun (WGS) entry which is preliminary data.</text>
</comment>
<dbReference type="GO" id="GO:0005634">
    <property type="term" value="C:nucleus"/>
    <property type="evidence" value="ECO:0007669"/>
    <property type="project" value="TreeGrafter"/>
</dbReference>
<dbReference type="AlphaFoldDB" id="A0A813ESM3"/>
<protein>
    <recommendedName>
        <fullName evidence="6">RING-type domain-containing protein</fullName>
    </recommendedName>
</protein>
<feature type="region of interest" description="Disordered" evidence="5">
    <location>
        <begin position="188"/>
        <end position="211"/>
    </location>
</feature>
<dbReference type="PANTHER" id="PTHR45931:SF19">
    <property type="entry name" value="CHROMOSOME UNDETERMINED SCAFFOLD_3, WHOLE GENOME SHOTGUN SEQUENCE"/>
    <property type="match status" value="1"/>
</dbReference>
<evidence type="ECO:0000256" key="3">
    <source>
        <dbReference type="ARBA" id="ARBA00022833"/>
    </source>
</evidence>
<organism evidence="7 8">
    <name type="scientific">Polarella glacialis</name>
    <name type="common">Dinoflagellate</name>
    <dbReference type="NCBI Taxonomy" id="89957"/>
    <lineage>
        <taxon>Eukaryota</taxon>
        <taxon>Sar</taxon>
        <taxon>Alveolata</taxon>
        <taxon>Dinophyceae</taxon>
        <taxon>Suessiales</taxon>
        <taxon>Suessiaceae</taxon>
        <taxon>Polarella</taxon>
    </lineage>
</organism>
<sequence>ALQALLLSNRLLEDLDARLLWDMPSVQEAEAPLGRTTLRQLRSTGLLGRVGDGAQDELLSSTLYEYSASATAIQADPSARSFSGSSAPLFGGGRSMRARSARGLDSTSTSVLTVAGDEAELGSTAALGLEAFEGLRLRLERLLTLEPEDGEEELWRVVNGMSGLDSSVCSSVVDWTAQSTGASADSSFVTVIGPGDDGDDADRVRGEEEGELSRLLEEQLNSALSFSEIGSARRARNPEDQGSPRSVRDPLDETSAMWSEVGAGLDETARTVFAGTRTMSDDLLGIGGSTEGVHAFTSVLRRLAAADPDALDEALERSVRRVLEVGTVLSGARLSEDEIRGLPKVRFGHPDSPVEEQQCAICLEQFQAGDLLTELHKCRHFFHAECVGRWFQQSQQCPLCRRSQGGSGSLPE</sequence>
<dbReference type="Pfam" id="PF13639">
    <property type="entry name" value="zf-RING_2"/>
    <property type="match status" value="1"/>
</dbReference>
<dbReference type="InterPro" id="IPR013083">
    <property type="entry name" value="Znf_RING/FYVE/PHD"/>
</dbReference>
<dbReference type="InterPro" id="IPR051834">
    <property type="entry name" value="RING_finger_E3_ligase"/>
</dbReference>
<dbReference type="PANTHER" id="PTHR45931">
    <property type="entry name" value="SI:CH211-59O9.10"/>
    <property type="match status" value="1"/>
</dbReference>
<keyword evidence="3" id="KW-0862">Zinc</keyword>
<feature type="non-terminal residue" evidence="7">
    <location>
        <position position="1"/>
    </location>
</feature>
<keyword evidence="8" id="KW-1185">Reference proteome</keyword>
<dbReference type="CDD" id="cd16461">
    <property type="entry name" value="RING-H2_EL5-like"/>
    <property type="match status" value="1"/>
</dbReference>
<evidence type="ECO:0000256" key="2">
    <source>
        <dbReference type="ARBA" id="ARBA00022771"/>
    </source>
</evidence>
<dbReference type="GO" id="GO:0061630">
    <property type="term" value="F:ubiquitin protein ligase activity"/>
    <property type="evidence" value="ECO:0007669"/>
    <property type="project" value="TreeGrafter"/>
</dbReference>
<feature type="domain" description="RING-type" evidence="6">
    <location>
        <begin position="359"/>
        <end position="401"/>
    </location>
</feature>
<evidence type="ECO:0000259" key="6">
    <source>
        <dbReference type="PROSITE" id="PS50089"/>
    </source>
</evidence>